<dbReference type="SUPFAM" id="SSF53271">
    <property type="entry name" value="PRTase-like"/>
    <property type="match status" value="1"/>
</dbReference>
<dbReference type="Pfam" id="PF00156">
    <property type="entry name" value="Pribosyltran"/>
    <property type="match status" value="1"/>
</dbReference>
<protein>
    <recommendedName>
        <fullName evidence="5 15">Hypoxanthine phosphoribosyltransferase</fullName>
        <ecNumber evidence="5 15">2.4.2.8</ecNumber>
    </recommendedName>
</protein>
<reference evidence="17 18" key="1">
    <citation type="submission" date="2015-10" db="EMBL/GenBank/DDBJ databases">
        <title>Candidatus Desulfofervidus auxilii, a hydrogenotrophic sulfate-reducing bacterium involved in the thermophilic anaerobic oxidation of methane.</title>
        <authorList>
            <person name="Krukenberg V."/>
            <person name="Richter M."/>
            <person name="Wegener G."/>
        </authorList>
    </citation>
    <scope>NUCLEOTIDE SEQUENCE [LARGE SCALE GENOMIC DNA]</scope>
    <source>
        <strain evidence="17 18">HS1</strain>
    </source>
</reference>
<evidence type="ECO:0000256" key="8">
    <source>
        <dbReference type="ARBA" id="ARBA00022679"/>
    </source>
</evidence>
<evidence type="ECO:0000256" key="9">
    <source>
        <dbReference type="ARBA" id="ARBA00022723"/>
    </source>
</evidence>
<evidence type="ECO:0000256" key="7">
    <source>
        <dbReference type="ARBA" id="ARBA00022676"/>
    </source>
</evidence>
<evidence type="ECO:0000259" key="16">
    <source>
        <dbReference type="Pfam" id="PF00156"/>
    </source>
</evidence>
<keyword evidence="11 15" id="KW-0547">Nucleotide-binding</keyword>
<name>A0A7U4QKV3_DESA2</name>
<gene>
    <name evidence="17" type="ORF">HS1_001420</name>
</gene>
<keyword evidence="6 15" id="KW-0963">Cytoplasm</keyword>
<dbReference type="AlphaFoldDB" id="A0A7U4QKV3"/>
<dbReference type="Proteomes" id="UP000070560">
    <property type="component" value="Chromosome"/>
</dbReference>
<dbReference type="InterPro" id="IPR005904">
    <property type="entry name" value="Hxn_phspho_trans"/>
</dbReference>
<evidence type="ECO:0000256" key="15">
    <source>
        <dbReference type="RuleBase" id="RU364099"/>
    </source>
</evidence>
<evidence type="ECO:0000313" key="18">
    <source>
        <dbReference type="Proteomes" id="UP000070560"/>
    </source>
</evidence>
<dbReference type="Gene3D" id="3.40.50.2020">
    <property type="match status" value="1"/>
</dbReference>
<evidence type="ECO:0000256" key="6">
    <source>
        <dbReference type="ARBA" id="ARBA00022490"/>
    </source>
</evidence>
<dbReference type="GO" id="GO:0052657">
    <property type="term" value="F:guanine phosphoribosyltransferase activity"/>
    <property type="evidence" value="ECO:0007669"/>
    <property type="project" value="UniProtKB-ARBA"/>
</dbReference>
<dbReference type="GO" id="GO:0005829">
    <property type="term" value="C:cytosol"/>
    <property type="evidence" value="ECO:0007669"/>
    <property type="project" value="TreeGrafter"/>
</dbReference>
<comment type="pathway">
    <text evidence="3 15">Purine metabolism; IMP biosynthesis via salvage pathway; IMP from hypoxanthine: step 1/1.</text>
</comment>
<dbReference type="GO" id="GO:0032264">
    <property type="term" value="P:IMP salvage"/>
    <property type="evidence" value="ECO:0007669"/>
    <property type="project" value="UniProtKB-UniPathway"/>
</dbReference>
<organism evidence="17 18">
    <name type="scientific">Desulfofervidus auxilii</name>
    <dbReference type="NCBI Taxonomy" id="1621989"/>
    <lineage>
        <taxon>Bacteria</taxon>
        <taxon>Pseudomonadati</taxon>
        <taxon>Thermodesulfobacteriota</taxon>
        <taxon>Candidatus Desulfofervidia</taxon>
        <taxon>Candidatus Desulfofervidales</taxon>
        <taxon>Candidatus Desulfofervidaceae</taxon>
        <taxon>Candidatus Desulfofervidus</taxon>
    </lineage>
</organism>
<dbReference type="CDD" id="cd06223">
    <property type="entry name" value="PRTases_typeI"/>
    <property type="match status" value="1"/>
</dbReference>
<dbReference type="GO" id="GO:0000166">
    <property type="term" value="F:nucleotide binding"/>
    <property type="evidence" value="ECO:0007669"/>
    <property type="project" value="UniProtKB-KW"/>
</dbReference>
<dbReference type="KEGG" id="daw:HS1_001420"/>
<keyword evidence="8 15" id="KW-0808">Transferase</keyword>
<dbReference type="InterPro" id="IPR050408">
    <property type="entry name" value="HGPRT"/>
</dbReference>
<comment type="similarity">
    <text evidence="4 15">Belongs to the purine/pyrimidine phosphoribosyltransferase family.</text>
</comment>
<dbReference type="PANTHER" id="PTHR43340">
    <property type="entry name" value="HYPOXANTHINE-GUANINE PHOSPHORIBOSYLTRANSFERASE"/>
    <property type="match status" value="1"/>
</dbReference>
<dbReference type="InterPro" id="IPR029057">
    <property type="entry name" value="PRTase-like"/>
</dbReference>
<dbReference type="GO" id="GO:0006178">
    <property type="term" value="P:guanine salvage"/>
    <property type="evidence" value="ECO:0007669"/>
    <property type="project" value="TreeGrafter"/>
</dbReference>
<evidence type="ECO:0000256" key="1">
    <source>
        <dbReference type="ARBA" id="ARBA00001946"/>
    </source>
</evidence>
<evidence type="ECO:0000256" key="12">
    <source>
        <dbReference type="ARBA" id="ARBA00022842"/>
    </source>
</evidence>
<dbReference type="FunFam" id="3.40.50.2020:FF:000006">
    <property type="entry name" value="Hypoxanthine phosphoribosyltransferase"/>
    <property type="match status" value="1"/>
</dbReference>
<dbReference type="UniPathway" id="UPA00591">
    <property type="reaction ID" value="UER00648"/>
</dbReference>
<dbReference type="OrthoDB" id="9802824at2"/>
<keyword evidence="12 15" id="KW-0460">Magnesium</keyword>
<dbReference type="RefSeq" id="WP_066062909.1">
    <property type="nucleotide sequence ID" value="NZ_CP013015.1"/>
</dbReference>
<keyword evidence="10 15" id="KW-0660">Purine salvage</keyword>
<evidence type="ECO:0000256" key="3">
    <source>
        <dbReference type="ARBA" id="ARBA00004669"/>
    </source>
</evidence>
<evidence type="ECO:0000256" key="14">
    <source>
        <dbReference type="ARBA" id="ARBA00049402"/>
    </source>
</evidence>
<evidence type="ECO:0000256" key="13">
    <source>
        <dbReference type="ARBA" id="ARBA00048811"/>
    </source>
</evidence>
<evidence type="ECO:0000313" key="17">
    <source>
        <dbReference type="EMBL" id="AMM41222.1"/>
    </source>
</evidence>
<dbReference type="EC" id="2.4.2.8" evidence="5 15"/>
<dbReference type="GO" id="GO:0004422">
    <property type="term" value="F:hypoxanthine phosphoribosyltransferase activity"/>
    <property type="evidence" value="ECO:0007669"/>
    <property type="project" value="InterPro"/>
</dbReference>
<evidence type="ECO:0000256" key="5">
    <source>
        <dbReference type="ARBA" id="ARBA00011895"/>
    </source>
</evidence>
<keyword evidence="18" id="KW-1185">Reference proteome</keyword>
<keyword evidence="7 15" id="KW-0328">Glycosyltransferase</keyword>
<comment type="catalytic activity">
    <reaction evidence="13">
        <text>GMP + diphosphate = guanine + 5-phospho-alpha-D-ribose 1-diphosphate</text>
        <dbReference type="Rhea" id="RHEA:25424"/>
        <dbReference type="ChEBI" id="CHEBI:16235"/>
        <dbReference type="ChEBI" id="CHEBI:33019"/>
        <dbReference type="ChEBI" id="CHEBI:58017"/>
        <dbReference type="ChEBI" id="CHEBI:58115"/>
        <dbReference type="EC" id="2.4.2.8"/>
    </reaction>
    <physiologicalReaction direction="right-to-left" evidence="13">
        <dbReference type="Rhea" id="RHEA:25426"/>
    </physiologicalReaction>
</comment>
<proteinExistence type="inferred from homology"/>
<accession>A0A7U4QKV3</accession>
<dbReference type="NCBIfam" id="TIGR01203">
    <property type="entry name" value="HGPRTase"/>
    <property type="match status" value="1"/>
</dbReference>
<keyword evidence="9 15" id="KW-0479">Metal-binding</keyword>
<evidence type="ECO:0000256" key="10">
    <source>
        <dbReference type="ARBA" id="ARBA00022726"/>
    </source>
</evidence>
<dbReference type="GO" id="GO:0032263">
    <property type="term" value="P:GMP salvage"/>
    <property type="evidence" value="ECO:0007669"/>
    <property type="project" value="TreeGrafter"/>
</dbReference>
<evidence type="ECO:0000256" key="2">
    <source>
        <dbReference type="ARBA" id="ARBA00004496"/>
    </source>
</evidence>
<evidence type="ECO:0000256" key="11">
    <source>
        <dbReference type="ARBA" id="ARBA00022741"/>
    </source>
</evidence>
<dbReference type="GO" id="GO:0006166">
    <property type="term" value="P:purine ribonucleoside salvage"/>
    <property type="evidence" value="ECO:0007669"/>
    <property type="project" value="UniProtKB-KW"/>
</dbReference>
<dbReference type="EMBL" id="CP013015">
    <property type="protein sequence ID" value="AMM41222.1"/>
    <property type="molecule type" value="Genomic_DNA"/>
</dbReference>
<dbReference type="GO" id="GO:0000287">
    <property type="term" value="F:magnesium ion binding"/>
    <property type="evidence" value="ECO:0007669"/>
    <property type="project" value="TreeGrafter"/>
</dbReference>
<feature type="domain" description="Phosphoribosyltransferase" evidence="16">
    <location>
        <begin position="11"/>
        <end position="158"/>
    </location>
</feature>
<comment type="cofactor">
    <cofactor evidence="1 15">
        <name>Mg(2+)</name>
        <dbReference type="ChEBI" id="CHEBI:18420"/>
    </cofactor>
</comment>
<sequence>MQPKKKEIVLSRKQIEQKVKEIATQITRDYAGKTPILIGILKGAFIFLADLTRNIELPLKVDFVRLASYGEKDYSTGQIKLIKDIEFSIKGQDVIVVEDIVDSGYTLAFLLKHLAKMKPASLKVCALIDKPERREVEVKLDYVGFQVSGFLVGYGLDYSEQYRCLPDVYRLIF</sequence>
<dbReference type="PANTHER" id="PTHR43340:SF1">
    <property type="entry name" value="HYPOXANTHINE PHOSPHORIBOSYLTRANSFERASE"/>
    <property type="match status" value="1"/>
</dbReference>
<comment type="subcellular location">
    <subcellularLocation>
        <location evidence="2 15">Cytoplasm</location>
    </subcellularLocation>
</comment>
<comment type="catalytic activity">
    <reaction evidence="14">
        <text>IMP + diphosphate = hypoxanthine + 5-phospho-alpha-D-ribose 1-diphosphate</text>
        <dbReference type="Rhea" id="RHEA:17973"/>
        <dbReference type="ChEBI" id="CHEBI:17368"/>
        <dbReference type="ChEBI" id="CHEBI:33019"/>
        <dbReference type="ChEBI" id="CHEBI:58017"/>
        <dbReference type="ChEBI" id="CHEBI:58053"/>
        <dbReference type="EC" id="2.4.2.8"/>
    </reaction>
    <physiologicalReaction direction="right-to-left" evidence="14">
        <dbReference type="Rhea" id="RHEA:17975"/>
    </physiologicalReaction>
</comment>
<dbReference type="InterPro" id="IPR000836">
    <property type="entry name" value="PRTase_dom"/>
</dbReference>
<evidence type="ECO:0000256" key="4">
    <source>
        <dbReference type="ARBA" id="ARBA00008391"/>
    </source>
</evidence>
<dbReference type="GO" id="GO:0046100">
    <property type="term" value="P:hypoxanthine metabolic process"/>
    <property type="evidence" value="ECO:0007669"/>
    <property type="project" value="TreeGrafter"/>
</dbReference>